<dbReference type="Proteomes" id="UP001281147">
    <property type="component" value="Unassembled WGS sequence"/>
</dbReference>
<name>A0ACC3NVN9_9PEZI</name>
<proteinExistence type="predicted"/>
<organism evidence="1 2">
    <name type="scientific">Vermiconidia calcicola</name>
    <dbReference type="NCBI Taxonomy" id="1690605"/>
    <lineage>
        <taxon>Eukaryota</taxon>
        <taxon>Fungi</taxon>
        <taxon>Dikarya</taxon>
        <taxon>Ascomycota</taxon>
        <taxon>Pezizomycotina</taxon>
        <taxon>Dothideomycetes</taxon>
        <taxon>Dothideomycetidae</taxon>
        <taxon>Mycosphaerellales</taxon>
        <taxon>Extremaceae</taxon>
        <taxon>Vermiconidia</taxon>
    </lineage>
</organism>
<gene>
    <name evidence="1" type="ORF">LTR37_001642</name>
</gene>
<sequence length="296" mass="32912">MADQNKRPIEAPDHEASINRNPHRDFAAVEASRPDYDRSNVWTPTKTPHPEWKFGDGAANDDWKKHEVLDIDPNEPGRPANLNYKVMISSTVPRPIALLSTISSTGVVNLAPFSYFQAVCSDPPIYSVSFVGERDIDSLNNILESKEACISIISDSFIEAANACSINTPPHLSEWPLSGLHPRPSELVKPPYAAESAFSIELQYYSHQEITSPRSGKRSATMVLLQAVLFHVREDAISADKATVDIAKLRPVFRAGGITYGTCFQGFELPRPEAFRKLREGEEMQRLVGEHEEGKL</sequence>
<dbReference type="EMBL" id="JAUTXU010000008">
    <property type="protein sequence ID" value="KAK3723761.1"/>
    <property type="molecule type" value="Genomic_DNA"/>
</dbReference>
<protein>
    <submittedName>
        <fullName evidence="1">Uncharacterized protein</fullName>
    </submittedName>
</protein>
<accession>A0ACC3NVN9</accession>
<evidence type="ECO:0000313" key="2">
    <source>
        <dbReference type="Proteomes" id="UP001281147"/>
    </source>
</evidence>
<comment type="caution">
    <text evidence="1">The sequence shown here is derived from an EMBL/GenBank/DDBJ whole genome shotgun (WGS) entry which is preliminary data.</text>
</comment>
<evidence type="ECO:0000313" key="1">
    <source>
        <dbReference type="EMBL" id="KAK3723761.1"/>
    </source>
</evidence>
<keyword evidence="2" id="KW-1185">Reference proteome</keyword>
<reference evidence="1" key="1">
    <citation type="submission" date="2023-07" db="EMBL/GenBank/DDBJ databases">
        <title>Black Yeasts Isolated from many extreme environments.</title>
        <authorList>
            <person name="Coleine C."/>
            <person name="Stajich J.E."/>
            <person name="Selbmann L."/>
        </authorList>
    </citation>
    <scope>NUCLEOTIDE SEQUENCE</scope>
    <source>
        <strain evidence="1">CCFEE 5714</strain>
    </source>
</reference>